<keyword evidence="3" id="KW-1185">Reference proteome</keyword>
<dbReference type="SUPFAM" id="SSF89796">
    <property type="entry name" value="CoA-transferase family III (CaiB/BaiF)"/>
    <property type="match status" value="1"/>
</dbReference>
<dbReference type="AlphaFoldDB" id="A0A7I9YKB3"/>
<accession>A0A7I9YKB3</accession>
<sequence length="412" mass="44645">MMTRGLSHLRVCDLGGQLAGAGATKILAAFGAEVIRVEDPVTRGMWDALRGVGPFVDERRGVNLGAGFNNHNVGKLGVTINLRVDPGKQLLRELIALSDIVCENFAAGVLARMGFGYDDLRRIKPDIIYVSNCGFGHTGPYRDFKTWGPIVQALSGLTFTSGLPDSEPAGWGFSYMDHIAAYYMVIAILAAVHHRERTGEGQHVDLATVPAGIAMLPTEVLDWTVNKRSTRRAGLPNGNHADFGEMAPHGIYPCLGEDRWIAIACRDDSDVAVLAKVLDEPELVADRFATLDQRLASSAELDGLVAARTRTREPATLANELVGAGVPASVVKSPRERIDDDPDLEEWGLFPTVQHPEIGTVRVEGIPLRLSASPWRIQRAAPCLGEHNRDVLGGLLGRTDRELDELTKQGVI</sequence>
<dbReference type="InterPro" id="IPR003673">
    <property type="entry name" value="CoA-Trfase_fam_III"/>
</dbReference>
<keyword evidence="1 2" id="KW-0808">Transferase</keyword>
<evidence type="ECO:0000313" key="3">
    <source>
        <dbReference type="Proteomes" id="UP000465360"/>
    </source>
</evidence>
<dbReference type="Gene3D" id="3.40.50.10540">
    <property type="entry name" value="Crotonobetainyl-coa:carnitine coa-transferase, domain 1"/>
    <property type="match status" value="1"/>
</dbReference>
<organism evidence="2 3">
    <name type="scientific">Mycobacterium bourgelatii</name>
    <dbReference type="NCBI Taxonomy" id="1273442"/>
    <lineage>
        <taxon>Bacteria</taxon>
        <taxon>Bacillati</taxon>
        <taxon>Actinomycetota</taxon>
        <taxon>Actinomycetes</taxon>
        <taxon>Mycobacteriales</taxon>
        <taxon>Mycobacteriaceae</taxon>
        <taxon>Mycobacterium</taxon>
    </lineage>
</organism>
<dbReference type="EMBL" id="BLKZ01000001">
    <property type="protein sequence ID" value="GFG89126.1"/>
    <property type="molecule type" value="Genomic_DNA"/>
</dbReference>
<gene>
    <name evidence="2" type="ORF">MBOU_11680</name>
</gene>
<dbReference type="PANTHER" id="PTHR48207:SF3">
    <property type="entry name" value="SUCCINATE--HYDROXYMETHYLGLUTARATE COA-TRANSFERASE"/>
    <property type="match status" value="1"/>
</dbReference>
<proteinExistence type="predicted"/>
<comment type="caution">
    <text evidence="2">The sequence shown here is derived from an EMBL/GenBank/DDBJ whole genome shotgun (WGS) entry which is preliminary data.</text>
</comment>
<dbReference type="InterPro" id="IPR050483">
    <property type="entry name" value="CoA-transferase_III_domain"/>
</dbReference>
<reference evidence="2 3" key="1">
    <citation type="journal article" date="2019" name="Emerg. Microbes Infect.">
        <title>Comprehensive subspecies identification of 175 nontuberculous mycobacteria species based on 7547 genomic profiles.</title>
        <authorList>
            <person name="Matsumoto Y."/>
            <person name="Kinjo T."/>
            <person name="Motooka D."/>
            <person name="Nabeya D."/>
            <person name="Jung N."/>
            <person name="Uechi K."/>
            <person name="Horii T."/>
            <person name="Iida T."/>
            <person name="Fujita J."/>
            <person name="Nakamura S."/>
        </authorList>
    </citation>
    <scope>NUCLEOTIDE SEQUENCE [LARGE SCALE GENOMIC DNA]</scope>
    <source>
        <strain evidence="2 3">JCM 30725</strain>
    </source>
</reference>
<dbReference type="InterPro" id="IPR044855">
    <property type="entry name" value="CoA-Trfase_III_dom3_sf"/>
</dbReference>
<protein>
    <submittedName>
        <fullName evidence="2">CoA transferase</fullName>
    </submittedName>
</protein>
<evidence type="ECO:0000256" key="1">
    <source>
        <dbReference type="ARBA" id="ARBA00022679"/>
    </source>
</evidence>
<dbReference type="InterPro" id="IPR023606">
    <property type="entry name" value="CoA-Trfase_III_dom_1_sf"/>
</dbReference>
<dbReference type="PANTHER" id="PTHR48207">
    <property type="entry name" value="SUCCINATE--HYDROXYMETHYLGLUTARATE COA-TRANSFERASE"/>
    <property type="match status" value="1"/>
</dbReference>
<name>A0A7I9YKB3_MYCBU</name>
<dbReference type="GO" id="GO:0008410">
    <property type="term" value="F:CoA-transferase activity"/>
    <property type="evidence" value="ECO:0007669"/>
    <property type="project" value="TreeGrafter"/>
</dbReference>
<dbReference type="Pfam" id="PF02515">
    <property type="entry name" value="CoA_transf_3"/>
    <property type="match status" value="1"/>
</dbReference>
<evidence type="ECO:0000313" key="2">
    <source>
        <dbReference type="EMBL" id="GFG89126.1"/>
    </source>
</evidence>
<dbReference type="Gene3D" id="3.30.1540.10">
    <property type="entry name" value="formyl-coa transferase, domain 3"/>
    <property type="match status" value="1"/>
</dbReference>
<dbReference type="Proteomes" id="UP000465360">
    <property type="component" value="Unassembled WGS sequence"/>
</dbReference>